<dbReference type="Proteomes" id="UP000000600">
    <property type="component" value="Unassembled WGS sequence"/>
</dbReference>
<feature type="chain" id="PRO_5002624487" evidence="1">
    <location>
        <begin position="24"/>
        <end position="71"/>
    </location>
</feature>
<dbReference type="RefSeq" id="XP_001456808.1">
    <property type="nucleotide sequence ID" value="XM_001456771.1"/>
</dbReference>
<gene>
    <name evidence="2" type="ORF">GSPATT00022583001</name>
</gene>
<dbReference type="KEGG" id="ptm:GSPATT00022583001"/>
<protein>
    <submittedName>
        <fullName evidence="2">Uncharacterized protein</fullName>
    </submittedName>
</protein>
<proteinExistence type="predicted"/>
<feature type="signal peptide" evidence="1">
    <location>
        <begin position="1"/>
        <end position="23"/>
    </location>
</feature>
<dbReference type="AlphaFoldDB" id="A0E294"/>
<evidence type="ECO:0000313" key="3">
    <source>
        <dbReference type="Proteomes" id="UP000000600"/>
    </source>
</evidence>
<dbReference type="InParanoid" id="A0E294"/>
<keyword evidence="3" id="KW-1185">Reference proteome</keyword>
<reference evidence="2 3" key="1">
    <citation type="journal article" date="2006" name="Nature">
        <title>Global trends of whole-genome duplications revealed by the ciliate Paramecium tetraurelia.</title>
        <authorList>
            <consortium name="Genoscope"/>
            <person name="Aury J.-M."/>
            <person name="Jaillon O."/>
            <person name="Duret L."/>
            <person name="Noel B."/>
            <person name="Jubin C."/>
            <person name="Porcel B.M."/>
            <person name="Segurens B."/>
            <person name="Daubin V."/>
            <person name="Anthouard V."/>
            <person name="Aiach N."/>
            <person name="Arnaiz O."/>
            <person name="Billaut A."/>
            <person name="Beisson J."/>
            <person name="Blanc I."/>
            <person name="Bouhouche K."/>
            <person name="Camara F."/>
            <person name="Duharcourt S."/>
            <person name="Guigo R."/>
            <person name="Gogendeau D."/>
            <person name="Katinka M."/>
            <person name="Keller A.-M."/>
            <person name="Kissmehl R."/>
            <person name="Klotz C."/>
            <person name="Koll F."/>
            <person name="Le Moue A."/>
            <person name="Lepere C."/>
            <person name="Malinsky S."/>
            <person name="Nowacki M."/>
            <person name="Nowak J.K."/>
            <person name="Plattner H."/>
            <person name="Poulain J."/>
            <person name="Ruiz F."/>
            <person name="Serrano V."/>
            <person name="Zagulski M."/>
            <person name="Dessen P."/>
            <person name="Betermier M."/>
            <person name="Weissenbach J."/>
            <person name="Scarpelli C."/>
            <person name="Schachter V."/>
            <person name="Sperling L."/>
            <person name="Meyer E."/>
            <person name="Cohen J."/>
            <person name="Wincker P."/>
        </authorList>
    </citation>
    <scope>NUCLEOTIDE SEQUENCE [LARGE SCALE GENOMIC DNA]</scope>
    <source>
        <strain evidence="2 3">Stock d4-2</strain>
    </source>
</reference>
<evidence type="ECO:0000256" key="1">
    <source>
        <dbReference type="SAM" id="SignalP"/>
    </source>
</evidence>
<evidence type="ECO:0000313" key="2">
    <source>
        <dbReference type="EMBL" id="CAK89411.1"/>
    </source>
</evidence>
<organism evidence="2 3">
    <name type="scientific">Paramecium tetraurelia</name>
    <dbReference type="NCBI Taxonomy" id="5888"/>
    <lineage>
        <taxon>Eukaryota</taxon>
        <taxon>Sar</taxon>
        <taxon>Alveolata</taxon>
        <taxon>Ciliophora</taxon>
        <taxon>Intramacronucleata</taxon>
        <taxon>Oligohymenophorea</taxon>
        <taxon>Peniculida</taxon>
        <taxon>Parameciidae</taxon>
        <taxon>Paramecium</taxon>
    </lineage>
</organism>
<keyword evidence="1" id="KW-0732">Signal</keyword>
<sequence>MNSGAFLLPLKLLLFSLVLKKYGIFIQLSQNKFQKEMSISNLWKIFDEEFETEVKEEDSPQQETQQKKIHL</sequence>
<dbReference type="GeneID" id="5042593"/>
<accession>A0E294</accession>
<name>A0E294_PARTE</name>
<dbReference type="HOGENOM" id="CLU_2745518_0_0_1"/>
<dbReference type="EMBL" id="CT868654">
    <property type="protein sequence ID" value="CAK89411.1"/>
    <property type="molecule type" value="Genomic_DNA"/>
</dbReference>